<accession>A0A0F9B6T4</accession>
<sequence>MLTQVSHNKERHLKVVKRSNNNDPTIIYEYQVHDTQDTLNPLRKSFSTKAEADEYAGLTLKKNPGA</sequence>
<gene>
    <name evidence="1" type="ORF">LCGC14_2764080</name>
</gene>
<evidence type="ECO:0000313" key="1">
    <source>
        <dbReference type="EMBL" id="KKK86354.1"/>
    </source>
</evidence>
<name>A0A0F9B6T4_9ZZZZ</name>
<comment type="caution">
    <text evidence="1">The sequence shown here is derived from an EMBL/GenBank/DDBJ whole genome shotgun (WGS) entry which is preliminary data.</text>
</comment>
<dbReference type="EMBL" id="LAZR01050884">
    <property type="protein sequence ID" value="KKK86354.1"/>
    <property type="molecule type" value="Genomic_DNA"/>
</dbReference>
<proteinExistence type="predicted"/>
<reference evidence="1" key="1">
    <citation type="journal article" date="2015" name="Nature">
        <title>Complex archaea that bridge the gap between prokaryotes and eukaryotes.</title>
        <authorList>
            <person name="Spang A."/>
            <person name="Saw J.H."/>
            <person name="Jorgensen S.L."/>
            <person name="Zaremba-Niedzwiedzka K."/>
            <person name="Martijn J."/>
            <person name="Lind A.E."/>
            <person name="van Eijk R."/>
            <person name="Schleper C."/>
            <person name="Guy L."/>
            <person name="Ettema T.J."/>
        </authorList>
    </citation>
    <scope>NUCLEOTIDE SEQUENCE</scope>
</reference>
<organism evidence="1">
    <name type="scientific">marine sediment metagenome</name>
    <dbReference type="NCBI Taxonomy" id="412755"/>
    <lineage>
        <taxon>unclassified sequences</taxon>
        <taxon>metagenomes</taxon>
        <taxon>ecological metagenomes</taxon>
    </lineage>
</organism>
<dbReference type="AlphaFoldDB" id="A0A0F9B6T4"/>
<protein>
    <submittedName>
        <fullName evidence="1">Uncharacterized protein</fullName>
    </submittedName>
</protein>